<feature type="transmembrane region" description="Helical" evidence="1">
    <location>
        <begin position="6"/>
        <end position="22"/>
    </location>
</feature>
<gene>
    <name evidence="2" type="ORF">EG240_02365</name>
</gene>
<dbReference type="RefSeq" id="WP_125017028.1">
    <property type="nucleotide sequence ID" value="NZ_RQVQ01000004.1"/>
</dbReference>
<evidence type="ECO:0000313" key="3">
    <source>
        <dbReference type="Proteomes" id="UP000275719"/>
    </source>
</evidence>
<evidence type="ECO:0000313" key="2">
    <source>
        <dbReference type="EMBL" id="RRJ92652.1"/>
    </source>
</evidence>
<reference evidence="2 3" key="1">
    <citation type="submission" date="2018-11" db="EMBL/GenBank/DDBJ databases">
        <title>Flavobacterium sp. nov., YIM 102701-2 draft genome.</title>
        <authorList>
            <person name="Li G."/>
            <person name="Jiang Y."/>
        </authorList>
    </citation>
    <scope>NUCLEOTIDE SEQUENCE [LARGE SCALE GENOMIC DNA]</scope>
    <source>
        <strain evidence="2 3">YIM 102701-2</strain>
    </source>
</reference>
<accession>A0A3P3WBU2</accession>
<evidence type="ECO:0000256" key="1">
    <source>
        <dbReference type="SAM" id="Phobius"/>
    </source>
</evidence>
<sequence length="229" mass="26415">MKNKTLFIFSILFIGIGSIFIIKKTKTELNLDVGKTLLSSDVVEDSISYTNFLIDVKNKKTEFLKSDDAKKYLFDIYNEKISKYWIGTKWDFNGTTRNPNEGTIACGYFVTNVLADLGFKIQRVKLAQDVSSKMINELCVNVKRFGDFNKLKEYIEKQPNHSVFIIGLDFHTGYVLKANEKIYFLHSNYIDNEGVIKEEIDYSKALRSSKSFMIGNLSENNELISNWMK</sequence>
<name>A0A3P3WBU2_9FLAO</name>
<keyword evidence="1" id="KW-1133">Transmembrane helix</keyword>
<keyword evidence="1" id="KW-0472">Membrane</keyword>
<keyword evidence="3" id="KW-1185">Reference proteome</keyword>
<dbReference type="AlphaFoldDB" id="A0A3P3WBU2"/>
<dbReference type="EMBL" id="RQVQ01000004">
    <property type="protein sequence ID" value="RRJ92652.1"/>
    <property type="molecule type" value="Genomic_DNA"/>
</dbReference>
<dbReference type="Proteomes" id="UP000275719">
    <property type="component" value="Unassembled WGS sequence"/>
</dbReference>
<dbReference type="OrthoDB" id="944017at2"/>
<proteinExistence type="predicted"/>
<comment type="caution">
    <text evidence="2">The sequence shown here is derived from an EMBL/GenBank/DDBJ whole genome shotgun (WGS) entry which is preliminary data.</text>
</comment>
<protein>
    <submittedName>
        <fullName evidence="2">Uncharacterized protein</fullName>
    </submittedName>
</protein>
<organism evidence="2 3">
    <name type="scientific">Paenimyroides tangerinum</name>
    <dbReference type="NCBI Taxonomy" id="2488728"/>
    <lineage>
        <taxon>Bacteria</taxon>
        <taxon>Pseudomonadati</taxon>
        <taxon>Bacteroidota</taxon>
        <taxon>Flavobacteriia</taxon>
        <taxon>Flavobacteriales</taxon>
        <taxon>Flavobacteriaceae</taxon>
        <taxon>Paenimyroides</taxon>
    </lineage>
</organism>
<keyword evidence="1" id="KW-0812">Transmembrane</keyword>